<gene>
    <name evidence="2" type="ORF">NKR19_g2217</name>
</gene>
<dbReference type="InterPro" id="IPR016181">
    <property type="entry name" value="Acyl_CoA_acyltransferase"/>
</dbReference>
<name>A0AA38SGZ5_9PEZI</name>
<dbReference type="PANTHER" id="PTHR43792">
    <property type="entry name" value="GNAT FAMILY, PUTATIVE (AFU_ORTHOLOGUE AFUA_3G00765)-RELATED-RELATED"/>
    <property type="match status" value="1"/>
</dbReference>
<dbReference type="AlphaFoldDB" id="A0AA38SGZ5"/>
<sequence length="228" mass="25115">MSVPTLPISASPESIQHVLVKTTLPARPLPSNAARLPITTDRLTIRPWLASDLAQLRILRTQPEVMKWTRAGHIDLDEAATQAWLARFLPPDDTLAHNCAITLTETGELIGAGGVHSFRGEYGWPEVGYMFRSDFWGKGYAAEFLRAFTEGWASLPREEVEIAVDPRTANGDGKTAEEHIVAIAEASNGASQRVLSKCGWEHFITWLGITGNTLQTYRYFPARSGKAS</sequence>
<proteinExistence type="predicted"/>
<dbReference type="Pfam" id="PF13302">
    <property type="entry name" value="Acetyltransf_3"/>
    <property type="match status" value="1"/>
</dbReference>
<dbReference type="Proteomes" id="UP001174691">
    <property type="component" value="Unassembled WGS sequence"/>
</dbReference>
<dbReference type="PANTHER" id="PTHR43792:SF1">
    <property type="entry name" value="N-ACETYLTRANSFERASE DOMAIN-CONTAINING PROTEIN"/>
    <property type="match status" value="1"/>
</dbReference>
<dbReference type="GO" id="GO:0016747">
    <property type="term" value="F:acyltransferase activity, transferring groups other than amino-acyl groups"/>
    <property type="evidence" value="ECO:0007669"/>
    <property type="project" value="InterPro"/>
</dbReference>
<dbReference type="Gene3D" id="3.40.630.30">
    <property type="match status" value="1"/>
</dbReference>
<organism evidence="2 3">
    <name type="scientific">Coniochaeta hoffmannii</name>
    <dbReference type="NCBI Taxonomy" id="91930"/>
    <lineage>
        <taxon>Eukaryota</taxon>
        <taxon>Fungi</taxon>
        <taxon>Dikarya</taxon>
        <taxon>Ascomycota</taxon>
        <taxon>Pezizomycotina</taxon>
        <taxon>Sordariomycetes</taxon>
        <taxon>Sordariomycetidae</taxon>
        <taxon>Coniochaetales</taxon>
        <taxon>Coniochaetaceae</taxon>
        <taxon>Coniochaeta</taxon>
    </lineage>
</organism>
<dbReference type="PROSITE" id="PS51186">
    <property type="entry name" value="GNAT"/>
    <property type="match status" value="1"/>
</dbReference>
<keyword evidence="3" id="KW-1185">Reference proteome</keyword>
<dbReference type="SUPFAM" id="SSF55729">
    <property type="entry name" value="Acyl-CoA N-acyltransferases (Nat)"/>
    <property type="match status" value="1"/>
</dbReference>
<evidence type="ECO:0000313" key="3">
    <source>
        <dbReference type="Proteomes" id="UP001174691"/>
    </source>
</evidence>
<evidence type="ECO:0000259" key="1">
    <source>
        <dbReference type="PROSITE" id="PS51186"/>
    </source>
</evidence>
<feature type="domain" description="N-acetyltransferase" evidence="1">
    <location>
        <begin position="43"/>
        <end position="221"/>
    </location>
</feature>
<protein>
    <submittedName>
        <fullName evidence="2">Acyl-CoA N-acyltransferase</fullName>
    </submittedName>
</protein>
<comment type="caution">
    <text evidence="2">The sequence shown here is derived from an EMBL/GenBank/DDBJ whole genome shotgun (WGS) entry which is preliminary data.</text>
</comment>
<evidence type="ECO:0000313" key="2">
    <source>
        <dbReference type="EMBL" id="KAJ9161487.1"/>
    </source>
</evidence>
<dbReference type="EMBL" id="JANBVN010000022">
    <property type="protein sequence ID" value="KAJ9161487.1"/>
    <property type="molecule type" value="Genomic_DNA"/>
</dbReference>
<accession>A0AA38SGZ5</accession>
<reference evidence="2" key="1">
    <citation type="submission" date="2022-07" db="EMBL/GenBank/DDBJ databases">
        <title>Fungi with potential for degradation of polypropylene.</title>
        <authorList>
            <person name="Gostincar C."/>
        </authorList>
    </citation>
    <scope>NUCLEOTIDE SEQUENCE</scope>
    <source>
        <strain evidence="2">EXF-13287</strain>
    </source>
</reference>
<dbReference type="InterPro" id="IPR051531">
    <property type="entry name" value="N-acetyltransferase"/>
</dbReference>
<dbReference type="InterPro" id="IPR000182">
    <property type="entry name" value="GNAT_dom"/>
</dbReference>